<sequence>MWAIYPKSDWSGLPHDLLEKIFLQVAESLPDCAAVNAVCTTWSRGVKKTLRKIAPLTCDGPFGHFSAIQELDLVSRGAEPVTAADLAAPVATYGPLLRALRAAGKSGRPSTGAWLRLFERCPALCELELRDMGLLDADVAALVGQLPRLERLVLPRNAFLRGEFLGALASLRRLETLDVAHCGILLGAEEIRALARLTSLRRLDLAAVLFGGGPDELEELVGALPNLTHLSLRSNKWFDNGYLRALARSPQAAALRELDVSGTSLGLFPTSYWTCVAAFQALRALRLAWLPLASARDVDAMAGALWKLPELHDLDLAHSQFINGATLRVILASCGPQLRRLALGTVPPYSLAAAQMALELARDEEGRADGASVDNGTPGRPRAPPLPQLTELTLGDAHALKLAAILLAAAGGPHPTLRALRLRPGLARGPIAVRDLGALLRCLPRLRVLDLPECGACDARDLRQLATLRELERLTLRNYRAGGGGIVERGCAHAAPRLPDLSGGLAALRELTLRGWSVSLSELAALPQLASLALENCEVVGGAARAPSASVHTLTIKLTGEASAPLPLLAASFPKVRVLTVQRSQPGCHPVGTHLSALFPELCCLKLETSGNGLPYSSEPDMIPS</sequence>
<dbReference type="PANTHER" id="PTHR13318:SF190">
    <property type="entry name" value="PARTNER OF PAIRED, ISOFORM B"/>
    <property type="match status" value="1"/>
</dbReference>
<accession>A0AAD9IGN7</accession>
<dbReference type="EMBL" id="JASFZW010000005">
    <property type="protein sequence ID" value="KAK2078139.1"/>
    <property type="molecule type" value="Genomic_DNA"/>
</dbReference>
<evidence type="ECO:0008006" key="4">
    <source>
        <dbReference type="Google" id="ProtNLM"/>
    </source>
</evidence>
<reference evidence="2" key="1">
    <citation type="submission" date="2021-01" db="EMBL/GenBank/DDBJ databases">
        <authorList>
            <person name="Eckstrom K.M.E."/>
        </authorList>
    </citation>
    <scope>NUCLEOTIDE SEQUENCE</scope>
    <source>
        <strain evidence="2">UVCC 0001</strain>
    </source>
</reference>
<proteinExistence type="predicted"/>
<dbReference type="AlphaFoldDB" id="A0AAD9IGN7"/>
<comment type="caution">
    <text evidence="2">The sequence shown here is derived from an EMBL/GenBank/DDBJ whole genome shotgun (WGS) entry which is preliminary data.</text>
</comment>
<dbReference type="InterPro" id="IPR032675">
    <property type="entry name" value="LRR_dom_sf"/>
</dbReference>
<dbReference type="GO" id="GO:0031146">
    <property type="term" value="P:SCF-dependent proteasomal ubiquitin-dependent protein catabolic process"/>
    <property type="evidence" value="ECO:0007669"/>
    <property type="project" value="TreeGrafter"/>
</dbReference>
<dbReference type="Gene3D" id="3.80.10.10">
    <property type="entry name" value="Ribonuclease Inhibitor"/>
    <property type="match status" value="1"/>
</dbReference>
<dbReference type="SUPFAM" id="SSF52047">
    <property type="entry name" value="RNI-like"/>
    <property type="match status" value="1"/>
</dbReference>
<evidence type="ECO:0000313" key="3">
    <source>
        <dbReference type="Proteomes" id="UP001255856"/>
    </source>
</evidence>
<evidence type="ECO:0000313" key="2">
    <source>
        <dbReference type="EMBL" id="KAK2078139.1"/>
    </source>
</evidence>
<dbReference type="GO" id="GO:0019005">
    <property type="term" value="C:SCF ubiquitin ligase complex"/>
    <property type="evidence" value="ECO:0007669"/>
    <property type="project" value="TreeGrafter"/>
</dbReference>
<keyword evidence="3" id="KW-1185">Reference proteome</keyword>
<name>A0AAD9IGN7_PROWI</name>
<dbReference type="Proteomes" id="UP001255856">
    <property type="component" value="Unassembled WGS sequence"/>
</dbReference>
<dbReference type="Gene3D" id="1.20.1280.50">
    <property type="match status" value="1"/>
</dbReference>
<gene>
    <name evidence="2" type="ORF">QBZ16_004007</name>
</gene>
<organism evidence="2 3">
    <name type="scientific">Prototheca wickerhamii</name>
    <dbReference type="NCBI Taxonomy" id="3111"/>
    <lineage>
        <taxon>Eukaryota</taxon>
        <taxon>Viridiplantae</taxon>
        <taxon>Chlorophyta</taxon>
        <taxon>core chlorophytes</taxon>
        <taxon>Trebouxiophyceae</taxon>
        <taxon>Chlorellales</taxon>
        <taxon>Chlorellaceae</taxon>
        <taxon>Prototheca</taxon>
    </lineage>
</organism>
<protein>
    <recommendedName>
        <fullName evidence="4">F-box domain-containing protein</fullName>
    </recommendedName>
</protein>
<comment type="subcellular location">
    <subcellularLocation>
        <location evidence="1">Cytoplasm</location>
        <location evidence="1">Cytoskeleton</location>
        <location evidence="1">Cilium axoneme</location>
    </subcellularLocation>
</comment>
<evidence type="ECO:0000256" key="1">
    <source>
        <dbReference type="ARBA" id="ARBA00004430"/>
    </source>
</evidence>
<dbReference type="PANTHER" id="PTHR13318">
    <property type="entry name" value="PARTNER OF PAIRED, ISOFORM B-RELATED"/>
    <property type="match status" value="1"/>
</dbReference>
<dbReference type="GO" id="GO:0005930">
    <property type="term" value="C:axoneme"/>
    <property type="evidence" value="ECO:0007669"/>
    <property type="project" value="UniProtKB-SubCell"/>
</dbReference>